<dbReference type="OrthoDB" id="1491962at2"/>
<dbReference type="AlphaFoldDB" id="A0A5C7FN15"/>
<protein>
    <submittedName>
        <fullName evidence="1">Uncharacterized protein</fullName>
    </submittedName>
</protein>
<gene>
    <name evidence="1" type="ORF">FUA23_17570</name>
</gene>
<accession>A0A5C7FN15</accession>
<evidence type="ECO:0000313" key="1">
    <source>
        <dbReference type="EMBL" id="TXF87740.1"/>
    </source>
</evidence>
<sequence length="195" mass="22880">MTFWDQIKKIFAEADSSSPSSPTIHELIQRSEEDLAAYGYWKSTAAPRRLLDWLSTQYTRSKDGLTTDNTIGFLDTQSSKGFVMYFREMNYNREEITHFFHYLKERVLTLNYRSDISDRRIFPRNDWIETQERHYLKPNTTFSEVKMDQAFGNIMIEFELRNELPHNLRLRATVYNDALYEAGGSFGGLVMALTA</sequence>
<name>A0A5C7FN15_9BACT</name>
<evidence type="ECO:0000313" key="2">
    <source>
        <dbReference type="Proteomes" id="UP000321907"/>
    </source>
</evidence>
<reference evidence="1 2" key="1">
    <citation type="submission" date="2019-08" db="EMBL/GenBank/DDBJ databases">
        <title>Lewinella sp. strain SSH13 Genome sequencing and assembly.</title>
        <authorList>
            <person name="Kim I."/>
        </authorList>
    </citation>
    <scope>NUCLEOTIDE SEQUENCE [LARGE SCALE GENOMIC DNA]</scope>
    <source>
        <strain evidence="1 2">SSH13</strain>
    </source>
</reference>
<dbReference type="EMBL" id="VOXD01000032">
    <property type="protein sequence ID" value="TXF87740.1"/>
    <property type="molecule type" value="Genomic_DNA"/>
</dbReference>
<dbReference type="RefSeq" id="WP_147932074.1">
    <property type="nucleotide sequence ID" value="NZ_VOXD01000032.1"/>
</dbReference>
<keyword evidence="2" id="KW-1185">Reference proteome</keyword>
<organism evidence="1 2">
    <name type="scientific">Neolewinella aurantiaca</name>
    <dbReference type="NCBI Taxonomy" id="2602767"/>
    <lineage>
        <taxon>Bacteria</taxon>
        <taxon>Pseudomonadati</taxon>
        <taxon>Bacteroidota</taxon>
        <taxon>Saprospiria</taxon>
        <taxon>Saprospirales</taxon>
        <taxon>Lewinellaceae</taxon>
        <taxon>Neolewinella</taxon>
    </lineage>
</organism>
<comment type="caution">
    <text evidence="1">The sequence shown here is derived from an EMBL/GenBank/DDBJ whole genome shotgun (WGS) entry which is preliminary data.</text>
</comment>
<dbReference type="Proteomes" id="UP000321907">
    <property type="component" value="Unassembled WGS sequence"/>
</dbReference>
<proteinExistence type="predicted"/>